<evidence type="ECO:0008006" key="12">
    <source>
        <dbReference type="Google" id="ProtNLM"/>
    </source>
</evidence>
<feature type="transmembrane region" description="Helical" evidence="7">
    <location>
        <begin position="103"/>
        <end position="123"/>
    </location>
</feature>
<dbReference type="Gene3D" id="2.60.260.20">
    <property type="entry name" value="Urease metallochaperone UreE, N-terminal domain"/>
    <property type="match status" value="1"/>
</dbReference>
<evidence type="ECO:0000256" key="1">
    <source>
        <dbReference type="ARBA" id="ARBA00004141"/>
    </source>
</evidence>
<dbReference type="InterPro" id="IPR022764">
    <property type="entry name" value="Peptidase_S54_rhomboid_dom"/>
</dbReference>
<dbReference type="InterPro" id="IPR002939">
    <property type="entry name" value="DnaJ_C"/>
</dbReference>
<dbReference type="InterPro" id="IPR008971">
    <property type="entry name" value="HSP40/DnaJ_pept-bd"/>
</dbReference>
<dbReference type="GO" id="GO:0016020">
    <property type="term" value="C:membrane"/>
    <property type="evidence" value="ECO:0007669"/>
    <property type="project" value="UniProtKB-SubCell"/>
</dbReference>
<proteinExistence type="predicted"/>
<comment type="subcellular location">
    <subcellularLocation>
        <location evidence="1">Membrane</location>
        <topology evidence="1">Multi-pass membrane protein</topology>
    </subcellularLocation>
</comment>
<evidence type="ECO:0000256" key="2">
    <source>
        <dbReference type="ARBA" id="ARBA00022475"/>
    </source>
</evidence>
<accession>A0A1W2ERP5</accession>
<feature type="domain" description="Peptidase S54 rhomboid" evidence="9">
    <location>
        <begin position="65"/>
        <end position="213"/>
    </location>
</feature>
<evidence type="ECO:0000256" key="6">
    <source>
        <dbReference type="ARBA" id="ARBA00023136"/>
    </source>
</evidence>
<feature type="transmembrane region" description="Helical" evidence="7">
    <location>
        <begin position="129"/>
        <end position="149"/>
    </location>
</feature>
<evidence type="ECO:0000256" key="7">
    <source>
        <dbReference type="SAM" id="Phobius"/>
    </source>
</evidence>
<dbReference type="Pfam" id="PF01556">
    <property type="entry name" value="DnaJ_C"/>
    <property type="match status" value="1"/>
</dbReference>
<dbReference type="STRING" id="1121400.SAMN02746065_1419"/>
<evidence type="ECO:0000256" key="3">
    <source>
        <dbReference type="ARBA" id="ARBA00022519"/>
    </source>
</evidence>
<keyword evidence="5 7" id="KW-1133">Transmembrane helix</keyword>
<dbReference type="SUPFAM" id="SSF49493">
    <property type="entry name" value="HSP40/DnaJ peptide-binding domain"/>
    <property type="match status" value="1"/>
</dbReference>
<evidence type="ECO:0000256" key="5">
    <source>
        <dbReference type="ARBA" id="ARBA00022989"/>
    </source>
</evidence>
<feature type="domain" description="Chaperone DnaJ C-terminal" evidence="8">
    <location>
        <begin position="257"/>
        <end position="321"/>
    </location>
</feature>
<feature type="transmembrane region" description="Helical" evidence="7">
    <location>
        <begin position="192"/>
        <end position="212"/>
    </location>
</feature>
<sequence>MIPIRDTIPSRTVPVVTYAIMALNTFVYLSQATMGPDVESFVYIYGFVPAKFTLPQLATYFSFSNKLFSILSYMFLHGGLWHFLGNMWFLYIFGDNVEDHLGALRFAGFYLLSGIASALLHFMLNPTSAIPTIGASGAIAGVMGAYFILYPSSKILTLIPIIIIPWFIEIPAFLFLGFWFAMQFYNATESGAASGIAWWAHVGGFIAGIVMVKLGTRIPRAGADDKIKSITARKKSPNLQIIRTGPGADNSLDLDGTIKITQLEAHTGTRKLVNIPWGFYKRMYRVSVPSGVKNGSRLRLAEMGKAGLNGERGDLYLTVVIK</sequence>
<dbReference type="RefSeq" id="WP_084071823.1">
    <property type="nucleotide sequence ID" value="NZ_FWXY01000041.1"/>
</dbReference>
<dbReference type="SUPFAM" id="SSF144091">
    <property type="entry name" value="Rhomboid-like"/>
    <property type="match status" value="1"/>
</dbReference>
<dbReference type="Pfam" id="PF01694">
    <property type="entry name" value="Rhomboid"/>
    <property type="match status" value="1"/>
</dbReference>
<gene>
    <name evidence="10" type="ORF">SAMN02746065_1419</name>
</gene>
<keyword evidence="11" id="KW-1185">Reference proteome</keyword>
<evidence type="ECO:0000259" key="8">
    <source>
        <dbReference type="Pfam" id="PF01556"/>
    </source>
</evidence>
<keyword evidence="2" id="KW-1003">Cell membrane</keyword>
<dbReference type="OrthoDB" id="9813074at2"/>
<dbReference type="PANTHER" id="PTHR43066:SF26">
    <property type="entry name" value="RHOMBOID PROTEASE GLPG"/>
    <property type="match status" value="1"/>
</dbReference>
<dbReference type="FunFam" id="1.20.1540.10:FF:000027">
    <property type="entry name" value="Rhomboid family intramembrane serine protease"/>
    <property type="match status" value="1"/>
</dbReference>
<dbReference type="Gene3D" id="1.20.1540.10">
    <property type="entry name" value="Rhomboid-like"/>
    <property type="match status" value="1"/>
</dbReference>
<dbReference type="InterPro" id="IPR035952">
    <property type="entry name" value="Rhomboid-like_sf"/>
</dbReference>
<name>A0A1W2ERP5_9BACT</name>
<dbReference type="AlphaFoldDB" id="A0A1W2ERP5"/>
<evidence type="ECO:0000256" key="4">
    <source>
        <dbReference type="ARBA" id="ARBA00022692"/>
    </source>
</evidence>
<organism evidence="10 11">
    <name type="scientific">Desulfocicer vacuolatum DSM 3385</name>
    <dbReference type="NCBI Taxonomy" id="1121400"/>
    <lineage>
        <taxon>Bacteria</taxon>
        <taxon>Pseudomonadati</taxon>
        <taxon>Thermodesulfobacteriota</taxon>
        <taxon>Desulfobacteria</taxon>
        <taxon>Desulfobacterales</taxon>
        <taxon>Desulfobacteraceae</taxon>
        <taxon>Desulfocicer</taxon>
    </lineage>
</organism>
<dbReference type="GO" id="GO:0004252">
    <property type="term" value="F:serine-type endopeptidase activity"/>
    <property type="evidence" value="ECO:0007669"/>
    <property type="project" value="InterPro"/>
</dbReference>
<dbReference type="EMBL" id="FWXY01000041">
    <property type="protein sequence ID" value="SMD12394.1"/>
    <property type="molecule type" value="Genomic_DNA"/>
</dbReference>
<evidence type="ECO:0000313" key="10">
    <source>
        <dbReference type="EMBL" id="SMD12394.1"/>
    </source>
</evidence>
<dbReference type="PANTHER" id="PTHR43066">
    <property type="entry name" value="RHOMBOID-RELATED PROTEIN"/>
    <property type="match status" value="1"/>
</dbReference>
<keyword evidence="6 7" id="KW-0472">Membrane</keyword>
<feature type="transmembrane region" description="Helical" evidence="7">
    <location>
        <begin position="12"/>
        <end position="29"/>
    </location>
</feature>
<evidence type="ECO:0000313" key="11">
    <source>
        <dbReference type="Proteomes" id="UP000192418"/>
    </source>
</evidence>
<protein>
    <recommendedName>
        <fullName evidence="12">Membrane associated serine protease, rhomboid family</fullName>
    </recommendedName>
</protein>
<reference evidence="10 11" key="1">
    <citation type="submission" date="2017-04" db="EMBL/GenBank/DDBJ databases">
        <authorList>
            <person name="Afonso C.L."/>
            <person name="Miller P.J."/>
            <person name="Scott M.A."/>
            <person name="Spackman E."/>
            <person name="Goraichik I."/>
            <person name="Dimitrov K.M."/>
            <person name="Suarez D.L."/>
            <person name="Swayne D.E."/>
        </authorList>
    </citation>
    <scope>NUCLEOTIDE SEQUENCE [LARGE SCALE GENOMIC DNA]</scope>
    <source>
        <strain evidence="10 11">DSM 3385</strain>
    </source>
</reference>
<dbReference type="GO" id="GO:0006457">
    <property type="term" value="P:protein folding"/>
    <property type="evidence" value="ECO:0007669"/>
    <property type="project" value="InterPro"/>
</dbReference>
<dbReference type="GO" id="GO:0051082">
    <property type="term" value="F:unfolded protein binding"/>
    <property type="evidence" value="ECO:0007669"/>
    <property type="project" value="InterPro"/>
</dbReference>
<feature type="transmembrane region" description="Helical" evidence="7">
    <location>
        <begin position="156"/>
        <end position="180"/>
    </location>
</feature>
<keyword evidence="4 7" id="KW-0812">Transmembrane</keyword>
<evidence type="ECO:0000259" key="9">
    <source>
        <dbReference type="Pfam" id="PF01694"/>
    </source>
</evidence>
<feature type="transmembrane region" description="Helical" evidence="7">
    <location>
        <begin position="67"/>
        <end position="91"/>
    </location>
</feature>
<dbReference type="Proteomes" id="UP000192418">
    <property type="component" value="Unassembled WGS sequence"/>
</dbReference>
<keyword evidence="3" id="KW-0997">Cell inner membrane</keyword>